<keyword evidence="2" id="KW-1185">Reference proteome</keyword>
<reference evidence="1" key="1">
    <citation type="journal article" date="2023" name="Mol. Plant Microbe Interact.">
        <title>Elucidating the Obligate Nature and Biological Capacity of an Invasive Fungal Corn Pathogen.</title>
        <authorList>
            <person name="MacCready J.S."/>
            <person name="Roggenkamp E.M."/>
            <person name="Gdanetz K."/>
            <person name="Chilvers M.I."/>
        </authorList>
    </citation>
    <scope>NUCLEOTIDE SEQUENCE</scope>
    <source>
        <strain evidence="1">PM02</strain>
    </source>
</reference>
<dbReference type="EMBL" id="JAQQPM010000001">
    <property type="protein sequence ID" value="KAK2067155.1"/>
    <property type="molecule type" value="Genomic_DNA"/>
</dbReference>
<evidence type="ECO:0000313" key="1">
    <source>
        <dbReference type="EMBL" id="KAK2067155.1"/>
    </source>
</evidence>
<protein>
    <submittedName>
        <fullName evidence="1">Uncharacterized protein</fullName>
    </submittedName>
</protein>
<evidence type="ECO:0000313" key="2">
    <source>
        <dbReference type="Proteomes" id="UP001217918"/>
    </source>
</evidence>
<dbReference type="Proteomes" id="UP001217918">
    <property type="component" value="Unassembled WGS sequence"/>
</dbReference>
<dbReference type="AlphaFoldDB" id="A0AAD9M9I0"/>
<sequence>MSKHGEPQSQMGHSMTVTMFRHIFYSTRRIKEQPRIVETAGNIDSNAPIGMDCKAKLDTSLLITSFL</sequence>
<comment type="caution">
    <text evidence="1">The sequence shown here is derived from an EMBL/GenBank/DDBJ whole genome shotgun (WGS) entry which is preliminary data.</text>
</comment>
<accession>A0AAD9M9I0</accession>
<name>A0AAD9M9I0_9PEZI</name>
<organism evidence="1 2">
    <name type="scientific">Phyllachora maydis</name>
    <dbReference type="NCBI Taxonomy" id="1825666"/>
    <lineage>
        <taxon>Eukaryota</taxon>
        <taxon>Fungi</taxon>
        <taxon>Dikarya</taxon>
        <taxon>Ascomycota</taxon>
        <taxon>Pezizomycotina</taxon>
        <taxon>Sordariomycetes</taxon>
        <taxon>Sordariomycetidae</taxon>
        <taxon>Phyllachorales</taxon>
        <taxon>Phyllachoraceae</taxon>
        <taxon>Phyllachora</taxon>
    </lineage>
</organism>
<proteinExistence type="predicted"/>
<gene>
    <name evidence="1" type="ORF">P8C59_000914</name>
</gene>